<protein>
    <submittedName>
        <fullName evidence="3">Uncharacterized protein</fullName>
    </submittedName>
</protein>
<dbReference type="PROSITE" id="PS51257">
    <property type="entry name" value="PROKAR_LIPOPROTEIN"/>
    <property type="match status" value="1"/>
</dbReference>
<feature type="region of interest" description="Disordered" evidence="1">
    <location>
        <begin position="29"/>
        <end position="128"/>
    </location>
</feature>
<feature type="chain" id="PRO_5047019723" evidence="2">
    <location>
        <begin position="27"/>
        <end position="365"/>
    </location>
</feature>
<evidence type="ECO:0000256" key="2">
    <source>
        <dbReference type="SAM" id="SignalP"/>
    </source>
</evidence>
<name>A0ABT5E1D8_9BACT</name>
<comment type="caution">
    <text evidence="3">The sequence shown here is derived from an EMBL/GenBank/DDBJ whole genome shotgun (WGS) entry which is preliminary data.</text>
</comment>
<evidence type="ECO:0000313" key="3">
    <source>
        <dbReference type="EMBL" id="MDC0719662.1"/>
    </source>
</evidence>
<evidence type="ECO:0000313" key="4">
    <source>
        <dbReference type="Proteomes" id="UP001221686"/>
    </source>
</evidence>
<feature type="signal peptide" evidence="2">
    <location>
        <begin position="1"/>
        <end position="26"/>
    </location>
</feature>
<keyword evidence="4" id="KW-1185">Reference proteome</keyword>
<organism evidence="3 4">
    <name type="scientific">Nannocystis bainbridge</name>
    <dbReference type="NCBI Taxonomy" id="2995303"/>
    <lineage>
        <taxon>Bacteria</taxon>
        <taxon>Pseudomonadati</taxon>
        <taxon>Myxococcota</taxon>
        <taxon>Polyangia</taxon>
        <taxon>Nannocystales</taxon>
        <taxon>Nannocystaceae</taxon>
        <taxon>Nannocystis</taxon>
    </lineage>
</organism>
<dbReference type="EMBL" id="JAQNDL010000002">
    <property type="protein sequence ID" value="MDC0719662.1"/>
    <property type="molecule type" value="Genomic_DNA"/>
</dbReference>
<feature type="compositionally biased region" description="Low complexity" evidence="1">
    <location>
        <begin position="33"/>
        <end position="119"/>
    </location>
</feature>
<sequence length="365" mass="37091">MRRPICSPGLCIVLLAACTMPNPAYHATQGHLDSSSGDSLSSTSAGSSTVSTSDATGSGGSSATDPSTTHGGTSDTTAPASTGTTAPVTTAPDTTTDGDTLATSSSDSDATASTTIGDTTEPKLDLGQPDLCSQVDAPTLAVTVQHSPAPQGCNAPLGPIIQGVLEAKPSAGTYKVRACNSAQDCVQGNTQCLANQTITVHVDAPATHLPDIAIGTCLMVGYVGTGFADPNTCNTRIVRFARPGNLNNLASSLFVAAAGVGSTELLPAPWPEVLEFGVEADLVAPCAGNTSCGSPPGSYELVGQFVGEPVVAGIAEAKPAKIPLFDQNHDQVETIAGSFYNLRSWAAPPAQCEFRWLWLADAFKP</sequence>
<accession>A0ABT5E1D8</accession>
<keyword evidence="2" id="KW-0732">Signal</keyword>
<dbReference type="Proteomes" id="UP001221686">
    <property type="component" value="Unassembled WGS sequence"/>
</dbReference>
<gene>
    <name evidence="3" type="ORF">POL25_22350</name>
</gene>
<reference evidence="3 4" key="1">
    <citation type="submission" date="2022-11" db="EMBL/GenBank/DDBJ databases">
        <title>Minimal conservation of predation-associated metabolite biosynthetic gene clusters underscores biosynthetic potential of Myxococcota including descriptions for ten novel species: Archangium lansinium sp. nov., Myxococcus landrumus sp. nov., Nannocystis bai.</title>
        <authorList>
            <person name="Ahearne A."/>
            <person name="Stevens C."/>
            <person name="Dowd S."/>
        </authorList>
    </citation>
    <scope>NUCLEOTIDE SEQUENCE [LARGE SCALE GENOMIC DNA]</scope>
    <source>
        <strain evidence="3 4">BB15-2</strain>
    </source>
</reference>
<proteinExistence type="predicted"/>
<evidence type="ECO:0000256" key="1">
    <source>
        <dbReference type="SAM" id="MobiDB-lite"/>
    </source>
</evidence>
<dbReference type="RefSeq" id="WP_272088165.1">
    <property type="nucleotide sequence ID" value="NZ_JAQNDL010000002.1"/>
</dbReference>